<gene>
    <name evidence="5" type="ORF">BpHYR1_035364</name>
</gene>
<dbReference type="InterPro" id="IPR051576">
    <property type="entry name" value="PX-Rho_GAP"/>
</dbReference>
<dbReference type="Pfam" id="PF14604">
    <property type="entry name" value="SH3_9"/>
    <property type="match status" value="1"/>
</dbReference>
<dbReference type="EMBL" id="REGN01001854">
    <property type="protein sequence ID" value="RNA32077.1"/>
    <property type="molecule type" value="Genomic_DNA"/>
</dbReference>
<dbReference type="SUPFAM" id="SSF64268">
    <property type="entry name" value="PX domain"/>
    <property type="match status" value="1"/>
</dbReference>
<organism evidence="5 6">
    <name type="scientific">Brachionus plicatilis</name>
    <name type="common">Marine rotifer</name>
    <name type="synonym">Brachionus muelleri</name>
    <dbReference type="NCBI Taxonomy" id="10195"/>
    <lineage>
        <taxon>Eukaryota</taxon>
        <taxon>Metazoa</taxon>
        <taxon>Spiralia</taxon>
        <taxon>Gnathifera</taxon>
        <taxon>Rotifera</taxon>
        <taxon>Eurotatoria</taxon>
        <taxon>Monogononta</taxon>
        <taxon>Pseudotrocha</taxon>
        <taxon>Ploima</taxon>
        <taxon>Brachionidae</taxon>
        <taxon>Brachionus</taxon>
    </lineage>
</organism>
<dbReference type="Proteomes" id="UP000276133">
    <property type="component" value="Unassembled WGS sequence"/>
</dbReference>
<accession>A0A3M7S8U7</accession>
<proteinExistence type="predicted"/>
<keyword evidence="1 3" id="KW-0728">SH3 domain</keyword>
<feature type="domain" description="SH3" evidence="4">
    <location>
        <begin position="158"/>
        <end position="220"/>
    </location>
</feature>
<evidence type="ECO:0000313" key="6">
    <source>
        <dbReference type="Proteomes" id="UP000276133"/>
    </source>
</evidence>
<dbReference type="PANTHER" id="PTHR15729">
    <property type="entry name" value="CDC42 GTPASE-ACTIVATING PROTEIN"/>
    <property type="match status" value="1"/>
</dbReference>
<dbReference type="SMART" id="SM00326">
    <property type="entry name" value="SH3"/>
    <property type="match status" value="1"/>
</dbReference>
<dbReference type="AlphaFoldDB" id="A0A3M7S8U7"/>
<evidence type="ECO:0000259" key="4">
    <source>
        <dbReference type="PROSITE" id="PS50002"/>
    </source>
</evidence>
<dbReference type="FunFam" id="2.30.30.40:FF:000207">
    <property type="entry name" value="CLUMA_CG020965, isoform A"/>
    <property type="match status" value="1"/>
</dbReference>
<reference evidence="5 6" key="1">
    <citation type="journal article" date="2018" name="Sci. Rep.">
        <title>Genomic signatures of local adaptation to the degree of environmental predictability in rotifers.</title>
        <authorList>
            <person name="Franch-Gras L."/>
            <person name="Hahn C."/>
            <person name="Garcia-Roger E.M."/>
            <person name="Carmona M.J."/>
            <person name="Serra M."/>
            <person name="Gomez A."/>
        </authorList>
    </citation>
    <scope>NUCLEOTIDE SEQUENCE [LARGE SCALE GENOMIC DNA]</scope>
    <source>
        <strain evidence="5">HYR1</strain>
    </source>
</reference>
<dbReference type="OrthoDB" id="5873004at2759"/>
<dbReference type="GO" id="GO:0035091">
    <property type="term" value="F:phosphatidylinositol binding"/>
    <property type="evidence" value="ECO:0007669"/>
    <property type="project" value="InterPro"/>
</dbReference>
<dbReference type="GO" id="GO:0007264">
    <property type="term" value="P:small GTPase-mediated signal transduction"/>
    <property type="evidence" value="ECO:0007669"/>
    <property type="project" value="TreeGrafter"/>
</dbReference>
<dbReference type="PROSITE" id="PS50002">
    <property type="entry name" value="SH3"/>
    <property type="match status" value="1"/>
</dbReference>
<dbReference type="InterPro" id="IPR036028">
    <property type="entry name" value="SH3-like_dom_sf"/>
</dbReference>
<dbReference type="Gene3D" id="2.30.30.40">
    <property type="entry name" value="SH3 Domains"/>
    <property type="match status" value="1"/>
</dbReference>
<evidence type="ECO:0000313" key="5">
    <source>
        <dbReference type="EMBL" id="RNA32077.1"/>
    </source>
</evidence>
<evidence type="ECO:0000256" key="2">
    <source>
        <dbReference type="ARBA" id="ARBA00022468"/>
    </source>
</evidence>
<dbReference type="PANTHER" id="PTHR15729:SF10">
    <property type="entry name" value="GTPASE-ACTIVATING PROTEIN CDGAPR"/>
    <property type="match status" value="1"/>
</dbReference>
<dbReference type="CDD" id="cd11835">
    <property type="entry name" value="SH3_ARHGAP32_33"/>
    <property type="match status" value="1"/>
</dbReference>
<name>A0A3M7S8U7_BRAPC</name>
<comment type="caution">
    <text evidence="5">The sequence shown here is derived from an EMBL/GenBank/DDBJ whole genome shotgun (WGS) entry which is preliminary data.</text>
</comment>
<dbReference type="InterPro" id="IPR008936">
    <property type="entry name" value="Rho_GTPase_activation_prot"/>
</dbReference>
<dbReference type="InterPro" id="IPR001452">
    <property type="entry name" value="SH3_domain"/>
</dbReference>
<dbReference type="SUPFAM" id="SSF50044">
    <property type="entry name" value="SH3-domain"/>
    <property type="match status" value="1"/>
</dbReference>
<evidence type="ECO:0000256" key="3">
    <source>
        <dbReference type="PROSITE-ProRule" id="PRU00192"/>
    </source>
</evidence>
<sequence length="322" mass="36774">MSSSLAQIHQTSKSRFPRLQECAHFHYEVNTVELAKNFKCVMYKPEWEQDDSAWLQLQVTSNDKKWIIYRSLDNFAYLDKHLHDCIFDRKFSLLDEPGHWPAEPTKKHSTKLLNKYLERFGQIAFINPLNCGPILNWFEMDNKGNRLLACDDSPINIPGVAAAVVRKRYVAQSPDEVNLDVGNMISVIDMPPADESVWWRGKKQLEVGFFPAECVEVIKCNQGLAEVDSLGRSAPPAQSVRVKHGKLVTLLRSFFNTRPARNQLQQKGILKQRVFACDLGEHLSNSGQEVPAILRICTEFIERNGTSIAESLMVFFGYILNF</sequence>
<protein>
    <submittedName>
        <fullName evidence="5">Rho GTPase-activating 32</fullName>
    </submittedName>
</protein>
<dbReference type="STRING" id="10195.A0A3M7S8U7"/>
<evidence type="ECO:0000256" key="1">
    <source>
        <dbReference type="ARBA" id="ARBA00022443"/>
    </source>
</evidence>
<dbReference type="GO" id="GO:0005096">
    <property type="term" value="F:GTPase activator activity"/>
    <property type="evidence" value="ECO:0007669"/>
    <property type="project" value="UniProtKB-KW"/>
</dbReference>
<keyword evidence="2" id="KW-0343">GTPase activation</keyword>
<dbReference type="InterPro" id="IPR036871">
    <property type="entry name" value="PX_dom_sf"/>
</dbReference>
<dbReference type="Gene3D" id="1.10.555.10">
    <property type="entry name" value="Rho GTPase activation protein"/>
    <property type="match status" value="1"/>
</dbReference>
<keyword evidence="6" id="KW-1185">Reference proteome</keyword>